<proteinExistence type="predicted"/>
<name>A0A0F9ZE29_9MICR</name>
<sequence length="526" mass="63033">MTKSPCQLFDRNHIIIENMIFMLCGIDTEYLSIGMKNKKYALLLEGNYPLEYLFPFEEICINVRITHKFIFKNISYENCIKKIISDFFLKHKKLYLLKIEENRNTRDLETLYVSIQSFIELFRDFKFIIDACRTSDDSEIYYNIFSVLEKPIFKDLKKSITKHFDDNIINWIIYGSLSSSFFITEHNLNLENIEEGFWKSKYYLKPSAKSEENEKILKCGKLVQLLNCLDINIINYISQDIILKKGISGTLSFVKDITYNLLCKDLQYEIFLMEKYLLLQDMSFYSDLFTDLYNDRSFNLSNDFSIHSEENKKLIRKINLFKKVDMICFKLTNYDINNTIYKILNTDLQVKNNQSILEFITLDFNPKILKLILTKKDFIELEIIFRFLFTFSVIQFFLQKNFHYRFSKLMLCFVQHLKFSIFSDLKNIIFSDIDNLIRDINNTILKYLKNLFLISSDTYLILSQIIDLTFNFIGLDKKEECINLEEFEIKFFLIVKQLYKKLKHDNCDWWFLNALECLCNENLYML</sequence>
<dbReference type="VEuPathDB" id="MicrosporidiaDB:G9O61_00g009020"/>
<evidence type="ECO:0008006" key="3">
    <source>
        <dbReference type="Google" id="ProtNLM"/>
    </source>
</evidence>
<dbReference type="AlphaFoldDB" id="A0A0F9ZE29"/>
<dbReference type="RefSeq" id="XP_024331531.1">
    <property type="nucleotide sequence ID" value="XM_024473866.1"/>
</dbReference>
<organism evidence="1 2">
    <name type="scientific">Vairimorpha ceranae</name>
    <dbReference type="NCBI Taxonomy" id="40302"/>
    <lineage>
        <taxon>Eukaryota</taxon>
        <taxon>Fungi</taxon>
        <taxon>Fungi incertae sedis</taxon>
        <taxon>Microsporidia</taxon>
        <taxon>Nosematidae</taxon>
        <taxon>Vairimorpha</taxon>
    </lineage>
</organism>
<dbReference type="OrthoDB" id="2192946at2759"/>
<protein>
    <recommendedName>
        <fullName evidence="3">Spindle pole body component</fullName>
    </recommendedName>
</protein>
<evidence type="ECO:0000313" key="2">
    <source>
        <dbReference type="Proteomes" id="UP000034350"/>
    </source>
</evidence>
<dbReference type="VEuPathDB" id="MicrosporidiaDB:AAJ76_1200042597"/>
<accession>A0A0F9ZE29</accession>
<comment type="caution">
    <text evidence="1">The sequence shown here is derived from an EMBL/GenBank/DDBJ whole genome shotgun (WGS) entry which is preliminary data.</text>
</comment>
<gene>
    <name evidence="1" type="ORF">AAJ76_1200042597</name>
</gene>
<dbReference type="VEuPathDB" id="MicrosporidiaDB:NCER_100296"/>
<reference evidence="1 2" key="1">
    <citation type="journal article" date="2015" name="Environ. Microbiol.">
        <title>Genome analyses suggest the presence of polyploidy and recent human-driven expansions in eight global populations of the honeybee pathogen Nosema ceranae.</title>
        <authorList>
            <person name="Pelin A."/>
            <person name="Selman M."/>
            <person name="Aris-Brosou S."/>
            <person name="Farinelli L."/>
            <person name="Corradi N."/>
        </authorList>
    </citation>
    <scope>NUCLEOTIDE SEQUENCE [LARGE SCALE GENOMIC DNA]</scope>
    <source>
        <strain evidence="1 2">PA08 1199</strain>
    </source>
</reference>
<dbReference type="EMBL" id="JPQZ01000012">
    <property type="protein sequence ID" value="KKO75789.1"/>
    <property type="molecule type" value="Genomic_DNA"/>
</dbReference>
<dbReference type="Proteomes" id="UP000034350">
    <property type="component" value="Unassembled WGS sequence"/>
</dbReference>
<dbReference type="GeneID" id="36318764"/>
<evidence type="ECO:0000313" key="1">
    <source>
        <dbReference type="EMBL" id="KKO75789.1"/>
    </source>
</evidence>
<keyword evidence="2" id="KW-1185">Reference proteome</keyword>